<keyword evidence="3" id="KW-1185">Reference proteome</keyword>
<name>A0A368EZE5_ANCCA</name>
<organism evidence="2 3">
    <name type="scientific">Ancylostoma caninum</name>
    <name type="common">Dog hookworm</name>
    <dbReference type="NCBI Taxonomy" id="29170"/>
    <lineage>
        <taxon>Eukaryota</taxon>
        <taxon>Metazoa</taxon>
        <taxon>Ecdysozoa</taxon>
        <taxon>Nematoda</taxon>
        <taxon>Chromadorea</taxon>
        <taxon>Rhabditida</taxon>
        <taxon>Rhabditina</taxon>
        <taxon>Rhabditomorpha</taxon>
        <taxon>Strongyloidea</taxon>
        <taxon>Ancylostomatidae</taxon>
        <taxon>Ancylostomatinae</taxon>
        <taxon>Ancylostoma</taxon>
    </lineage>
</organism>
<dbReference type="STRING" id="29170.A0A368EZE5"/>
<feature type="domain" description="Peptidase M13 C-terminal" evidence="1">
    <location>
        <begin position="1"/>
        <end position="62"/>
    </location>
</feature>
<dbReference type="PROSITE" id="PS51885">
    <property type="entry name" value="NEPRILYSIN"/>
    <property type="match status" value="1"/>
</dbReference>
<evidence type="ECO:0000313" key="3">
    <source>
        <dbReference type="Proteomes" id="UP000252519"/>
    </source>
</evidence>
<dbReference type="GO" id="GO:0004222">
    <property type="term" value="F:metalloendopeptidase activity"/>
    <property type="evidence" value="ECO:0007669"/>
    <property type="project" value="InterPro"/>
</dbReference>
<proteinExistence type="predicted"/>
<evidence type="ECO:0000259" key="1">
    <source>
        <dbReference type="Pfam" id="PF01431"/>
    </source>
</evidence>
<accession>A0A368EZE5</accession>
<dbReference type="SUPFAM" id="SSF55486">
    <property type="entry name" value="Metalloproteases ('zincins'), catalytic domain"/>
    <property type="match status" value="1"/>
</dbReference>
<protein>
    <recommendedName>
        <fullName evidence="1">Peptidase M13 C-terminal domain-containing protein</fullName>
    </recommendedName>
</protein>
<dbReference type="Pfam" id="PF01431">
    <property type="entry name" value="Peptidase_M13"/>
    <property type="match status" value="1"/>
</dbReference>
<dbReference type="EMBL" id="JOJR01013576">
    <property type="protein sequence ID" value="RCN25184.1"/>
    <property type="molecule type" value="Genomic_DNA"/>
</dbReference>
<comment type="caution">
    <text evidence="2">The sequence shown here is derived from an EMBL/GenBank/DDBJ whole genome shotgun (WGS) entry which is preliminary data.</text>
</comment>
<dbReference type="OrthoDB" id="6475849at2759"/>
<dbReference type="AlphaFoldDB" id="A0A368EZE5"/>
<dbReference type="GO" id="GO:0006508">
    <property type="term" value="P:proteolysis"/>
    <property type="evidence" value="ECO:0007669"/>
    <property type="project" value="InterPro"/>
</dbReference>
<dbReference type="InterPro" id="IPR018497">
    <property type="entry name" value="Peptidase_M13_C"/>
</dbReference>
<evidence type="ECO:0000313" key="2">
    <source>
        <dbReference type="EMBL" id="RCN25184.1"/>
    </source>
</evidence>
<reference evidence="2 3" key="1">
    <citation type="submission" date="2014-10" db="EMBL/GenBank/DDBJ databases">
        <title>Draft genome of the hookworm Ancylostoma caninum.</title>
        <authorList>
            <person name="Mitreva M."/>
        </authorList>
    </citation>
    <scope>NUCLEOTIDE SEQUENCE [LARGE SCALE GENOMIC DNA]</scope>
    <source>
        <strain evidence="2 3">Baltimore</strain>
    </source>
</reference>
<dbReference type="Proteomes" id="UP000252519">
    <property type="component" value="Unassembled WGS sequence"/>
</dbReference>
<sequence length="68" mass="7787">MTYGNSLCTRQSEMSSTIEYQTGSHTPSECRVNLPLRNIPEFTNDFGCMPLSDMAPTPNKRCLIWREE</sequence>
<gene>
    <name evidence="2" type="ORF">ANCCAN_29105</name>
</gene>
<dbReference type="Gene3D" id="3.40.390.10">
    <property type="entry name" value="Collagenase (Catalytic Domain)"/>
    <property type="match status" value="1"/>
</dbReference>
<dbReference type="InterPro" id="IPR000718">
    <property type="entry name" value="Peptidase_M13"/>
</dbReference>
<dbReference type="InterPro" id="IPR024079">
    <property type="entry name" value="MetalloPept_cat_dom_sf"/>
</dbReference>